<evidence type="ECO:0000313" key="3">
    <source>
        <dbReference type="Proteomes" id="UP001174997"/>
    </source>
</evidence>
<comment type="caution">
    <text evidence="2">The sequence shown here is derived from an EMBL/GenBank/DDBJ whole genome shotgun (WGS) entry which is preliminary data.</text>
</comment>
<keyword evidence="3" id="KW-1185">Reference proteome</keyword>
<keyword evidence="1" id="KW-0732">Signal</keyword>
<protein>
    <recommendedName>
        <fullName evidence="4">Secreted protein</fullName>
    </recommendedName>
</protein>
<evidence type="ECO:0008006" key="4">
    <source>
        <dbReference type="Google" id="ProtNLM"/>
    </source>
</evidence>
<evidence type="ECO:0000256" key="1">
    <source>
        <dbReference type="SAM" id="SignalP"/>
    </source>
</evidence>
<dbReference type="EMBL" id="JAULSY010000019">
    <property type="protein sequence ID" value="KAK0671711.1"/>
    <property type="molecule type" value="Genomic_DNA"/>
</dbReference>
<evidence type="ECO:0000313" key="2">
    <source>
        <dbReference type="EMBL" id="KAK0671711.1"/>
    </source>
</evidence>
<dbReference type="AlphaFoldDB" id="A0AA39ZIV4"/>
<feature type="signal peptide" evidence="1">
    <location>
        <begin position="1"/>
        <end position="18"/>
    </location>
</feature>
<dbReference type="Proteomes" id="UP001174997">
    <property type="component" value="Unassembled WGS sequence"/>
</dbReference>
<proteinExistence type="predicted"/>
<reference evidence="2" key="1">
    <citation type="submission" date="2023-06" db="EMBL/GenBank/DDBJ databases">
        <title>Genome-scale phylogeny and comparative genomics of the fungal order Sordariales.</title>
        <authorList>
            <consortium name="Lawrence Berkeley National Laboratory"/>
            <person name="Hensen N."/>
            <person name="Bonometti L."/>
            <person name="Westerberg I."/>
            <person name="Brannstrom I.O."/>
            <person name="Guillou S."/>
            <person name="Cros-Aarteil S."/>
            <person name="Calhoun S."/>
            <person name="Haridas S."/>
            <person name="Kuo A."/>
            <person name="Mondo S."/>
            <person name="Pangilinan J."/>
            <person name="Riley R."/>
            <person name="Labutti K."/>
            <person name="Andreopoulos B."/>
            <person name="Lipzen A."/>
            <person name="Chen C."/>
            <person name="Yanf M."/>
            <person name="Daum C."/>
            <person name="Ng V."/>
            <person name="Clum A."/>
            <person name="Steindorff A."/>
            <person name="Ohm R."/>
            <person name="Martin F."/>
            <person name="Silar P."/>
            <person name="Natvig D."/>
            <person name="Lalanne C."/>
            <person name="Gautier V."/>
            <person name="Ament-Velasquez S.L."/>
            <person name="Kruys A."/>
            <person name="Hutchinson M.I."/>
            <person name="Powell A.J."/>
            <person name="Barry K."/>
            <person name="Miller A.N."/>
            <person name="Grigoriev I.V."/>
            <person name="Debuchy R."/>
            <person name="Gladieux P."/>
            <person name="Thoren M.H."/>
            <person name="Johannesson H."/>
        </authorList>
    </citation>
    <scope>NUCLEOTIDE SEQUENCE</scope>
    <source>
        <strain evidence="2">CBS 307.81</strain>
    </source>
</reference>
<name>A0AA39ZIV4_9PEZI</name>
<accession>A0AA39ZIV4</accession>
<gene>
    <name evidence="2" type="ORF">QBC41DRAFT_49844</name>
</gene>
<organism evidence="2 3">
    <name type="scientific">Cercophora samala</name>
    <dbReference type="NCBI Taxonomy" id="330535"/>
    <lineage>
        <taxon>Eukaryota</taxon>
        <taxon>Fungi</taxon>
        <taxon>Dikarya</taxon>
        <taxon>Ascomycota</taxon>
        <taxon>Pezizomycotina</taxon>
        <taxon>Sordariomycetes</taxon>
        <taxon>Sordariomycetidae</taxon>
        <taxon>Sordariales</taxon>
        <taxon>Lasiosphaeriaceae</taxon>
        <taxon>Cercophora</taxon>
    </lineage>
</organism>
<sequence>MVLIGVFLASLLVTGCHSWWVRRRRVGTGHSSRNTVPRVRPMWGSPASWGTLTPSLCLSRLPNLSPEGWIGGCTPDGDKFADVGKCNLRHRTLINFN</sequence>
<feature type="chain" id="PRO_5041256882" description="Secreted protein" evidence="1">
    <location>
        <begin position="19"/>
        <end position="97"/>
    </location>
</feature>